<comment type="caution">
    <text evidence="2">The sequence shown here is derived from an EMBL/GenBank/DDBJ whole genome shotgun (WGS) entry which is preliminary data.</text>
</comment>
<reference evidence="2 3" key="1">
    <citation type="submission" date="2017-11" db="EMBL/GenBank/DDBJ databases">
        <title>Draft genome sequence of Rhizobiales bacterium SY3-13.</title>
        <authorList>
            <person name="Sun C."/>
        </authorList>
    </citation>
    <scope>NUCLEOTIDE SEQUENCE [LARGE SCALE GENOMIC DNA]</scope>
    <source>
        <strain evidence="2 3">SY3-13</strain>
    </source>
</reference>
<name>A0A2M9G047_9PROT</name>
<dbReference type="OrthoDB" id="8481134at2"/>
<evidence type="ECO:0008006" key="4">
    <source>
        <dbReference type="Google" id="ProtNLM"/>
    </source>
</evidence>
<dbReference type="Proteomes" id="UP000229498">
    <property type="component" value="Unassembled WGS sequence"/>
</dbReference>
<dbReference type="SUPFAM" id="SSF160214">
    <property type="entry name" value="FlaG-like"/>
    <property type="match status" value="1"/>
</dbReference>
<proteinExistence type="predicted"/>
<evidence type="ECO:0000313" key="2">
    <source>
        <dbReference type="EMBL" id="PJK29073.1"/>
    </source>
</evidence>
<dbReference type="Gene3D" id="3.30.160.170">
    <property type="entry name" value="FlaG-like"/>
    <property type="match status" value="1"/>
</dbReference>
<sequence length="131" mass="14585">MAMISDATTGQVIGVEPTKATRKVEKATEARPRDSEVRRDTAEMLEQRRTREEEPRVDRQGAARIVGKAMMADYPPNASLEIDVLDEGGGFVYKAVDPETGEVLKQFPAEEVLKRLERLSRLKGLAVDETI</sequence>
<dbReference type="InterPro" id="IPR035924">
    <property type="entry name" value="FlaG-like_sf"/>
</dbReference>
<accession>A0A2M9G047</accession>
<evidence type="ECO:0000313" key="3">
    <source>
        <dbReference type="Proteomes" id="UP000229498"/>
    </source>
</evidence>
<feature type="compositionally biased region" description="Basic and acidic residues" evidence="1">
    <location>
        <begin position="22"/>
        <end position="60"/>
    </location>
</feature>
<keyword evidence="3" id="KW-1185">Reference proteome</keyword>
<gene>
    <name evidence="2" type="ORF">CVT23_14240</name>
</gene>
<feature type="compositionally biased region" description="Polar residues" evidence="1">
    <location>
        <begin position="1"/>
        <end position="11"/>
    </location>
</feature>
<feature type="region of interest" description="Disordered" evidence="1">
    <location>
        <begin position="1"/>
        <end position="60"/>
    </location>
</feature>
<organism evidence="2 3">
    <name type="scientific">Minwuia thermotolerans</name>
    <dbReference type="NCBI Taxonomy" id="2056226"/>
    <lineage>
        <taxon>Bacteria</taxon>
        <taxon>Pseudomonadati</taxon>
        <taxon>Pseudomonadota</taxon>
        <taxon>Alphaproteobacteria</taxon>
        <taxon>Minwuiales</taxon>
        <taxon>Minwuiaceae</taxon>
        <taxon>Minwuia</taxon>
    </lineage>
</organism>
<dbReference type="Pfam" id="PF03646">
    <property type="entry name" value="FlaG"/>
    <property type="match status" value="1"/>
</dbReference>
<protein>
    <recommendedName>
        <fullName evidence="4">Flagellar protein FlaG</fullName>
    </recommendedName>
</protein>
<dbReference type="EMBL" id="PHIG01000037">
    <property type="protein sequence ID" value="PJK29073.1"/>
    <property type="molecule type" value="Genomic_DNA"/>
</dbReference>
<dbReference type="AlphaFoldDB" id="A0A2M9G047"/>
<evidence type="ECO:0000256" key="1">
    <source>
        <dbReference type="SAM" id="MobiDB-lite"/>
    </source>
</evidence>
<dbReference type="InterPro" id="IPR005186">
    <property type="entry name" value="FlaG"/>
</dbReference>